<dbReference type="GeneID" id="28763344"/>
<keyword evidence="1" id="KW-0732">Signal</keyword>
<evidence type="ECO:0000313" key="3">
    <source>
        <dbReference type="Proteomes" id="UP000077069"/>
    </source>
</evidence>
<reference evidence="2 3" key="1">
    <citation type="submission" date="2016-05" db="EMBL/GenBank/DDBJ databases">
        <title>Comparative analysis of secretome profiles of manganese(II)-oxidizing ascomycete fungi.</title>
        <authorList>
            <consortium name="DOE Joint Genome Institute"/>
            <person name="Zeiner C.A."/>
            <person name="Purvine S.O."/>
            <person name="Zink E.M."/>
            <person name="Wu S."/>
            <person name="Pasa-Tolic L."/>
            <person name="Chaput D.L."/>
            <person name="Haridas S."/>
            <person name="Grigoriev I.V."/>
            <person name="Santelli C.M."/>
            <person name="Hansel C.M."/>
        </authorList>
    </citation>
    <scope>NUCLEOTIDE SEQUENCE [LARGE SCALE GENOMIC DNA]</scope>
    <source>
        <strain evidence="2 3">AP3s5-JAC2a</strain>
    </source>
</reference>
<dbReference type="Proteomes" id="UP000077069">
    <property type="component" value="Unassembled WGS sequence"/>
</dbReference>
<dbReference type="InParanoid" id="A0A177CWG2"/>
<proteinExistence type="predicted"/>
<dbReference type="Pfam" id="PF04681">
    <property type="entry name" value="Bys1"/>
    <property type="match status" value="1"/>
</dbReference>
<feature type="signal peptide" evidence="1">
    <location>
        <begin position="1"/>
        <end position="19"/>
    </location>
</feature>
<evidence type="ECO:0008006" key="4">
    <source>
        <dbReference type="Google" id="ProtNLM"/>
    </source>
</evidence>
<dbReference type="RefSeq" id="XP_018041931.1">
    <property type="nucleotide sequence ID" value="XM_018179858.1"/>
</dbReference>
<evidence type="ECO:0000256" key="1">
    <source>
        <dbReference type="SAM" id="SignalP"/>
    </source>
</evidence>
<name>A0A177CWG2_9PLEO</name>
<dbReference type="OrthoDB" id="3682664at2759"/>
<organism evidence="2 3">
    <name type="scientific">Paraphaeosphaeria sporulosa</name>
    <dbReference type="NCBI Taxonomy" id="1460663"/>
    <lineage>
        <taxon>Eukaryota</taxon>
        <taxon>Fungi</taxon>
        <taxon>Dikarya</taxon>
        <taxon>Ascomycota</taxon>
        <taxon>Pezizomycotina</taxon>
        <taxon>Dothideomycetes</taxon>
        <taxon>Pleosporomycetidae</taxon>
        <taxon>Pleosporales</taxon>
        <taxon>Massarineae</taxon>
        <taxon>Didymosphaeriaceae</taxon>
        <taxon>Paraphaeosphaeria</taxon>
    </lineage>
</organism>
<dbReference type="EMBL" id="KV441548">
    <property type="protein sequence ID" value="OAG11566.1"/>
    <property type="molecule type" value="Genomic_DNA"/>
</dbReference>
<sequence length="145" mass="15208">MRVYAPFLGLSLAATAAAAQPLLRVTNQCSENVYVVYSNDQYKAAQVTLTQGKGFQVILSGLGYSVGLSTDPAFYSEAVAKLIFGYSVNTDNGLLYYSIASDYGNPFASQSFSLTGNNGCASVNSPNGVTYACSDAASLYLTLCG</sequence>
<protein>
    <recommendedName>
        <fullName evidence="4">Bys1 family protein</fullName>
    </recommendedName>
</protein>
<dbReference type="AlphaFoldDB" id="A0A177CWG2"/>
<accession>A0A177CWG2</accession>
<evidence type="ECO:0000313" key="2">
    <source>
        <dbReference type="EMBL" id="OAG11566.1"/>
    </source>
</evidence>
<dbReference type="InterPro" id="IPR006771">
    <property type="entry name" value="CetA-like"/>
</dbReference>
<keyword evidence="3" id="KW-1185">Reference proteome</keyword>
<gene>
    <name evidence="2" type="ORF">CC84DRAFT_1170459</name>
</gene>
<dbReference type="STRING" id="1460663.A0A177CWG2"/>
<feature type="chain" id="PRO_5008058671" description="Bys1 family protein" evidence="1">
    <location>
        <begin position="20"/>
        <end position="145"/>
    </location>
</feature>